<comment type="caution">
    <text evidence="1">The sequence shown here is derived from an EMBL/GenBank/DDBJ whole genome shotgun (WGS) entry which is preliminary data.</text>
</comment>
<dbReference type="EMBL" id="JAYMYQ010000005">
    <property type="protein sequence ID" value="KAK7329267.1"/>
    <property type="molecule type" value="Genomic_DNA"/>
</dbReference>
<evidence type="ECO:0000313" key="1">
    <source>
        <dbReference type="EMBL" id="KAK7329267.1"/>
    </source>
</evidence>
<keyword evidence="2" id="KW-1185">Reference proteome</keyword>
<reference evidence="1 2" key="1">
    <citation type="submission" date="2024-01" db="EMBL/GenBank/DDBJ databases">
        <title>The genomes of 5 underutilized Papilionoideae crops provide insights into root nodulation and disease resistanc.</title>
        <authorList>
            <person name="Jiang F."/>
        </authorList>
    </citation>
    <scope>NUCLEOTIDE SEQUENCE [LARGE SCALE GENOMIC DNA]</scope>
    <source>
        <strain evidence="1">LVBAO_FW01</strain>
        <tissue evidence="1">Leaves</tissue>
    </source>
</reference>
<dbReference type="AlphaFoldDB" id="A0AAN9QBP2"/>
<evidence type="ECO:0000313" key="2">
    <source>
        <dbReference type="Proteomes" id="UP001367508"/>
    </source>
</evidence>
<proteinExistence type="predicted"/>
<protein>
    <submittedName>
        <fullName evidence="1">Uncharacterized protein</fullName>
    </submittedName>
</protein>
<sequence>MCMGQFHMCLTAIEWNQSFLERCSSASTSTGLIFSNFPCLGKESSGLYCYKPILSCFNGTNHLSSKEGEKDGIWLGLHERVRPDAWVCCTLIQFLRAFVSYVYGYWNSTICYSFRFPSFHEAFRSLDVHETKPARPLHVLPDVSLKWHSNLLGLL</sequence>
<organism evidence="1 2">
    <name type="scientific">Canavalia gladiata</name>
    <name type="common">Sword bean</name>
    <name type="synonym">Dolichos gladiatus</name>
    <dbReference type="NCBI Taxonomy" id="3824"/>
    <lineage>
        <taxon>Eukaryota</taxon>
        <taxon>Viridiplantae</taxon>
        <taxon>Streptophyta</taxon>
        <taxon>Embryophyta</taxon>
        <taxon>Tracheophyta</taxon>
        <taxon>Spermatophyta</taxon>
        <taxon>Magnoliopsida</taxon>
        <taxon>eudicotyledons</taxon>
        <taxon>Gunneridae</taxon>
        <taxon>Pentapetalae</taxon>
        <taxon>rosids</taxon>
        <taxon>fabids</taxon>
        <taxon>Fabales</taxon>
        <taxon>Fabaceae</taxon>
        <taxon>Papilionoideae</taxon>
        <taxon>50 kb inversion clade</taxon>
        <taxon>NPAAA clade</taxon>
        <taxon>indigoferoid/millettioid clade</taxon>
        <taxon>Phaseoleae</taxon>
        <taxon>Canavalia</taxon>
    </lineage>
</organism>
<gene>
    <name evidence="1" type="ORF">VNO77_23422</name>
</gene>
<dbReference type="Proteomes" id="UP001367508">
    <property type="component" value="Unassembled WGS sequence"/>
</dbReference>
<name>A0AAN9QBP2_CANGL</name>
<accession>A0AAN9QBP2</accession>